<dbReference type="PRINTS" id="PR00039">
    <property type="entry name" value="HTHLYSR"/>
</dbReference>
<dbReference type="Proteomes" id="UP001199710">
    <property type="component" value="Unassembled WGS sequence"/>
</dbReference>
<accession>A0ABS8R8Q2</accession>
<keyword evidence="6" id="KW-1185">Reference proteome</keyword>
<dbReference type="InterPro" id="IPR036388">
    <property type="entry name" value="WH-like_DNA-bd_sf"/>
</dbReference>
<name>A0ABS8R8Q2_9LACO</name>
<keyword evidence="2" id="KW-0805">Transcription regulation</keyword>
<gene>
    <name evidence="5" type="ORF">LTY36_08260</name>
</gene>
<dbReference type="PANTHER" id="PTHR30126:SF39">
    <property type="entry name" value="HTH-TYPE TRANSCRIPTIONAL REGULATOR CYSL"/>
    <property type="match status" value="1"/>
</dbReference>
<dbReference type="PANTHER" id="PTHR30126">
    <property type="entry name" value="HTH-TYPE TRANSCRIPTIONAL REGULATOR"/>
    <property type="match status" value="1"/>
</dbReference>
<dbReference type="PROSITE" id="PS50931">
    <property type="entry name" value="HTH_LYSR"/>
    <property type="match status" value="1"/>
</dbReference>
<dbReference type="InterPro" id="IPR000847">
    <property type="entry name" value="LysR_HTH_N"/>
</dbReference>
<evidence type="ECO:0000313" key="6">
    <source>
        <dbReference type="Proteomes" id="UP001199710"/>
    </source>
</evidence>
<proteinExistence type="inferred from homology"/>
<dbReference type="Gene3D" id="1.10.10.10">
    <property type="entry name" value="Winged helix-like DNA-binding domain superfamily/Winged helix DNA-binding domain"/>
    <property type="match status" value="1"/>
</dbReference>
<evidence type="ECO:0000313" key="5">
    <source>
        <dbReference type="EMBL" id="MCD7131181.1"/>
    </source>
</evidence>
<organism evidence="5 6">
    <name type="scientific">Limosilactobacillus agrestis</name>
    <dbReference type="NCBI Taxonomy" id="2759748"/>
    <lineage>
        <taxon>Bacteria</taxon>
        <taxon>Bacillati</taxon>
        <taxon>Bacillota</taxon>
        <taxon>Bacilli</taxon>
        <taxon>Lactobacillales</taxon>
        <taxon>Lactobacillaceae</taxon>
        <taxon>Limosilactobacillus</taxon>
    </lineage>
</organism>
<dbReference type="Pfam" id="PF00126">
    <property type="entry name" value="HTH_1"/>
    <property type="match status" value="1"/>
</dbReference>
<comment type="similarity">
    <text evidence="1">Belongs to the LysR transcriptional regulatory family.</text>
</comment>
<protein>
    <submittedName>
        <fullName evidence="5">LysR family transcriptional regulator</fullName>
    </submittedName>
</protein>
<dbReference type="EMBL" id="JAJPDE010000072">
    <property type="protein sequence ID" value="MCD7131181.1"/>
    <property type="molecule type" value="Genomic_DNA"/>
</dbReference>
<evidence type="ECO:0000256" key="1">
    <source>
        <dbReference type="ARBA" id="ARBA00009437"/>
    </source>
</evidence>
<keyword evidence="3" id="KW-0804">Transcription</keyword>
<comment type="caution">
    <text evidence="5">The sequence shown here is derived from an EMBL/GenBank/DDBJ whole genome shotgun (WGS) entry which is preliminary data.</text>
</comment>
<dbReference type="SUPFAM" id="SSF46785">
    <property type="entry name" value="Winged helix' DNA-binding domain"/>
    <property type="match status" value="1"/>
</dbReference>
<evidence type="ECO:0000259" key="4">
    <source>
        <dbReference type="PROSITE" id="PS50931"/>
    </source>
</evidence>
<evidence type="ECO:0000256" key="2">
    <source>
        <dbReference type="ARBA" id="ARBA00023015"/>
    </source>
</evidence>
<sequence length="64" mass="7490">MKLTDLKYYQTLVKYKNFSQVAAKFNVSQPTITMAIQRLEKDFGTSFFVRDHVHKQLHITPTGK</sequence>
<reference evidence="5 6" key="1">
    <citation type="submission" date="2021-12" db="EMBL/GenBank/DDBJ databases">
        <title>A phylogenomic analysis of Limosilactobacillus reuteri reveals ancient and stable evolutionary relationships with rodents and birds and zoonotic transmission to humans.</title>
        <authorList>
            <person name="Li F."/>
            <person name="Li X."/>
            <person name="Cheng C."/>
            <person name="Tollenaar S."/>
            <person name="Zhang J.S."/>
            <person name="Simpson D."/>
            <person name="Tasseva G."/>
            <person name="Perez-Munoz M.E."/>
            <person name="Frese S."/>
            <person name="Gaenzle M.G."/>
            <person name="Walter J."/>
            <person name="Zheng J."/>
        </authorList>
    </citation>
    <scope>NUCLEOTIDE SEQUENCE [LARGE SCALE GENOMIC DNA]</scope>
    <source>
        <strain evidence="5 6">BG-MG3-B</strain>
    </source>
</reference>
<dbReference type="InterPro" id="IPR036390">
    <property type="entry name" value="WH_DNA-bd_sf"/>
</dbReference>
<feature type="domain" description="HTH lysR-type" evidence="4">
    <location>
        <begin position="1"/>
        <end position="60"/>
    </location>
</feature>
<evidence type="ECO:0000256" key="3">
    <source>
        <dbReference type="ARBA" id="ARBA00023163"/>
    </source>
</evidence>